<dbReference type="AlphaFoldDB" id="A0ABD2ZCK9"/>
<dbReference type="Proteomes" id="UP001630127">
    <property type="component" value="Unassembled WGS sequence"/>
</dbReference>
<name>A0ABD2ZCK9_9GENT</name>
<organism evidence="2 3">
    <name type="scientific">Cinchona calisaya</name>
    <dbReference type="NCBI Taxonomy" id="153742"/>
    <lineage>
        <taxon>Eukaryota</taxon>
        <taxon>Viridiplantae</taxon>
        <taxon>Streptophyta</taxon>
        <taxon>Embryophyta</taxon>
        <taxon>Tracheophyta</taxon>
        <taxon>Spermatophyta</taxon>
        <taxon>Magnoliopsida</taxon>
        <taxon>eudicotyledons</taxon>
        <taxon>Gunneridae</taxon>
        <taxon>Pentapetalae</taxon>
        <taxon>asterids</taxon>
        <taxon>lamiids</taxon>
        <taxon>Gentianales</taxon>
        <taxon>Rubiaceae</taxon>
        <taxon>Cinchonoideae</taxon>
        <taxon>Cinchoneae</taxon>
        <taxon>Cinchona</taxon>
    </lineage>
</organism>
<protein>
    <submittedName>
        <fullName evidence="2">Uncharacterized protein</fullName>
    </submittedName>
</protein>
<dbReference type="EMBL" id="JBJUIK010000010">
    <property type="protein sequence ID" value="KAL3516055.1"/>
    <property type="molecule type" value="Genomic_DNA"/>
</dbReference>
<evidence type="ECO:0000313" key="2">
    <source>
        <dbReference type="EMBL" id="KAL3516055.1"/>
    </source>
</evidence>
<comment type="caution">
    <text evidence="2">The sequence shown here is derived from an EMBL/GenBank/DDBJ whole genome shotgun (WGS) entry which is preliminary data.</text>
</comment>
<keyword evidence="3" id="KW-1185">Reference proteome</keyword>
<evidence type="ECO:0000256" key="1">
    <source>
        <dbReference type="SAM" id="MobiDB-lite"/>
    </source>
</evidence>
<accession>A0ABD2ZCK9</accession>
<gene>
    <name evidence="2" type="ORF">ACH5RR_022957</name>
</gene>
<evidence type="ECO:0000313" key="3">
    <source>
        <dbReference type="Proteomes" id="UP001630127"/>
    </source>
</evidence>
<reference evidence="2 3" key="1">
    <citation type="submission" date="2024-11" db="EMBL/GenBank/DDBJ databases">
        <title>A near-complete genome assembly of Cinchona calisaya.</title>
        <authorList>
            <person name="Lian D.C."/>
            <person name="Zhao X.W."/>
            <person name="Wei L."/>
        </authorList>
    </citation>
    <scope>NUCLEOTIDE SEQUENCE [LARGE SCALE GENOMIC DNA]</scope>
    <source>
        <tissue evidence="2">Nenye</tissue>
    </source>
</reference>
<sequence length="323" mass="35922">MNAAAEAFVQESGIDANELLGVEDSPEGFLEDWWRIYWSEIRRWIRKSNSGESSSMAAEAATGNELQNFPVTVQMQQNPFIDSLQISRTEMIQEIMRGNMPISMPDVSVNLPPTVPNISPIVQMQQIKHWMPGPMPDASGNELNPLIAPLPMLTQDASANFPAQLLSQSSGNFSQQPLATSNWIQQQLNFEEIQRQQLLANAAAATMPMQLNPFASWTRSGMNLQITSGMPMSMPGPSANFPVSQGLFGDAQYYGQTPTTFANMYGQEYLNSATNVNLLDVEQESLVPYSSNFSQQPPETSERTQQQLNSEEIQRQQLARVLL</sequence>
<proteinExistence type="predicted"/>
<feature type="region of interest" description="Disordered" evidence="1">
    <location>
        <begin position="290"/>
        <end position="311"/>
    </location>
</feature>